<evidence type="ECO:0000256" key="4">
    <source>
        <dbReference type="ARBA" id="ARBA00022636"/>
    </source>
</evidence>
<gene>
    <name evidence="12" type="ORF">O7047_00685</name>
</gene>
<feature type="domain" description="EAL" evidence="11">
    <location>
        <begin position="261"/>
        <end position="514"/>
    </location>
</feature>
<evidence type="ECO:0000313" key="13">
    <source>
        <dbReference type="Proteomes" id="UP001248822"/>
    </source>
</evidence>
<dbReference type="InterPro" id="IPR024744">
    <property type="entry name" value="CSS-motif_dom"/>
</dbReference>
<protein>
    <recommendedName>
        <fullName evidence="2">cyclic-guanylate-specific phosphodiesterase</fullName>
        <ecNumber evidence="2">3.1.4.52</ecNumber>
    </recommendedName>
</protein>
<evidence type="ECO:0000256" key="3">
    <source>
        <dbReference type="ARBA" id="ARBA00022475"/>
    </source>
</evidence>
<keyword evidence="4" id="KW-0973">c-di-GMP</keyword>
<sequence>MFTRYFTSPRKMATGCFFAGLIVALLCGSLQFFWSYHKREVRYDTLINNLNVYIGDYFAELKTSIDTLQPLVLSNCEEVRGELTSRAAFSINVRAFLLVRDYMAICSSATGVINVPIRELLPQVDITKPLSIALLDGTPMLPQKPAIALWYQNPLMKNAGVFTTINLNLTPYMLYTARQDRFVGIAVIIGNRAFTTLSDALVSLDQLPRPVARTATLKRVPVTIQIYAESWTREELLYAIFFGLVCGIVTGTLSYYLLALRLNPAKEILTAIRREQFYVVYQPVVDAATLRMTGLEVLMRWRHPVAGEIPPDAFIQFAEAQQLIVPLTRHLFSLIERDAPQLQAVLPVGAKFGINIAPGHLHAASFKEDIRKFNAALPPNHFQLVLEITERDMLKEQEANSLFEWLHQEGFEIAIDDFGTGHSALIYLEHFTMDYLKIDRGFVNAIGTETVTSPVLDAVLTLARRLNMTTVAEGVETPEQAAWLREHGVNFLQGYWISRPLPLDEFIQWRPTVHSPSGSAQ</sequence>
<dbReference type="SMART" id="SM00052">
    <property type="entry name" value="EAL"/>
    <property type="match status" value="1"/>
</dbReference>
<dbReference type="SUPFAM" id="SSF141868">
    <property type="entry name" value="EAL domain-like"/>
    <property type="match status" value="1"/>
</dbReference>
<evidence type="ECO:0000256" key="9">
    <source>
        <dbReference type="ARBA" id="ARBA00034290"/>
    </source>
</evidence>
<keyword evidence="3" id="KW-1003">Cell membrane</keyword>
<dbReference type="InterPro" id="IPR050706">
    <property type="entry name" value="Cyclic-di-GMP_PDE-like"/>
</dbReference>
<evidence type="ECO:0000256" key="8">
    <source>
        <dbReference type="ARBA" id="ARBA00023136"/>
    </source>
</evidence>
<name>A0AAE4DJ67_9ENTR</name>
<dbReference type="Gene3D" id="3.20.20.450">
    <property type="entry name" value="EAL domain"/>
    <property type="match status" value="1"/>
</dbReference>
<evidence type="ECO:0000313" key="12">
    <source>
        <dbReference type="EMBL" id="MDR9888755.1"/>
    </source>
</evidence>
<reference evidence="12" key="1">
    <citation type="submission" date="2022-12" db="EMBL/GenBank/DDBJ databases">
        <title>NDM-1 containing novel ST 2018 Pseudenterobacter timonensis.</title>
        <authorList>
            <person name="Halder G."/>
            <person name="Mandal S."/>
            <person name="Dutta S."/>
        </authorList>
    </citation>
    <scope>NUCLEOTIDE SEQUENCE</scope>
    <source>
        <strain evidence="12">CNCI147</strain>
    </source>
</reference>
<keyword evidence="5 10" id="KW-0812">Transmembrane</keyword>
<keyword evidence="8 10" id="KW-0472">Membrane</keyword>
<dbReference type="Proteomes" id="UP001248822">
    <property type="component" value="Unassembled WGS sequence"/>
</dbReference>
<feature type="transmembrane region" description="Helical" evidence="10">
    <location>
        <begin position="12"/>
        <end position="34"/>
    </location>
</feature>
<comment type="catalytic activity">
    <reaction evidence="9">
        <text>3',3'-c-di-GMP + H2O = 5'-phosphoguanylyl(3'-&gt;5')guanosine + H(+)</text>
        <dbReference type="Rhea" id="RHEA:24902"/>
        <dbReference type="ChEBI" id="CHEBI:15377"/>
        <dbReference type="ChEBI" id="CHEBI:15378"/>
        <dbReference type="ChEBI" id="CHEBI:58754"/>
        <dbReference type="ChEBI" id="CHEBI:58805"/>
        <dbReference type="EC" id="3.1.4.52"/>
    </reaction>
</comment>
<dbReference type="InterPro" id="IPR035919">
    <property type="entry name" value="EAL_sf"/>
</dbReference>
<feature type="transmembrane region" description="Helical" evidence="10">
    <location>
        <begin position="236"/>
        <end position="258"/>
    </location>
</feature>
<keyword evidence="7 10" id="KW-1133">Transmembrane helix</keyword>
<dbReference type="Pfam" id="PF12792">
    <property type="entry name" value="CSS-motif"/>
    <property type="match status" value="1"/>
</dbReference>
<proteinExistence type="predicted"/>
<evidence type="ECO:0000256" key="7">
    <source>
        <dbReference type="ARBA" id="ARBA00022989"/>
    </source>
</evidence>
<comment type="caution">
    <text evidence="12">The sequence shown here is derived from an EMBL/GenBank/DDBJ whole genome shotgun (WGS) entry which is preliminary data.</text>
</comment>
<evidence type="ECO:0000256" key="6">
    <source>
        <dbReference type="ARBA" id="ARBA00022801"/>
    </source>
</evidence>
<dbReference type="EC" id="3.1.4.52" evidence="2"/>
<dbReference type="PANTHER" id="PTHR33121:SF73">
    <property type="entry name" value="CYCLIC DI-GMP PHOSPHODIESTERASE PDEN-RELATED"/>
    <property type="match status" value="1"/>
</dbReference>
<dbReference type="NCBIfam" id="NF007839">
    <property type="entry name" value="PRK10551.1"/>
    <property type="match status" value="1"/>
</dbReference>
<dbReference type="AlphaFoldDB" id="A0AAE4DJ67"/>
<comment type="subcellular location">
    <subcellularLocation>
        <location evidence="1">Cell membrane</location>
        <topology evidence="1">Multi-pass membrane protein</topology>
    </subcellularLocation>
</comment>
<evidence type="ECO:0000256" key="2">
    <source>
        <dbReference type="ARBA" id="ARBA00012282"/>
    </source>
</evidence>
<evidence type="ECO:0000256" key="5">
    <source>
        <dbReference type="ARBA" id="ARBA00022692"/>
    </source>
</evidence>
<dbReference type="PROSITE" id="PS50883">
    <property type="entry name" value="EAL"/>
    <property type="match status" value="1"/>
</dbReference>
<accession>A0AAE4DJ67</accession>
<dbReference type="GO" id="GO:0071111">
    <property type="term" value="F:cyclic-guanylate-specific phosphodiesterase activity"/>
    <property type="evidence" value="ECO:0007669"/>
    <property type="project" value="UniProtKB-EC"/>
</dbReference>
<dbReference type="RefSeq" id="WP_310824293.1">
    <property type="nucleotide sequence ID" value="NZ_JAQGEC010000001.1"/>
</dbReference>
<dbReference type="InterPro" id="IPR001633">
    <property type="entry name" value="EAL_dom"/>
</dbReference>
<dbReference type="PANTHER" id="PTHR33121">
    <property type="entry name" value="CYCLIC DI-GMP PHOSPHODIESTERASE PDEF"/>
    <property type="match status" value="1"/>
</dbReference>
<evidence type="ECO:0000259" key="11">
    <source>
        <dbReference type="PROSITE" id="PS50883"/>
    </source>
</evidence>
<evidence type="ECO:0000256" key="10">
    <source>
        <dbReference type="SAM" id="Phobius"/>
    </source>
</evidence>
<keyword evidence="6 12" id="KW-0378">Hydrolase</keyword>
<dbReference type="EMBL" id="JAQGEC010000001">
    <property type="protein sequence ID" value="MDR9888755.1"/>
    <property type="molecule type" value="Genomic_DNA"/>
</dbReference>
<dbReference type="Pfam" id="PF00563">
    <property type="entry name" value="EAL"/>
    <property type="match status" value="1"/>
</dbReference>
<evidence type="ECO:0000256" key="1">
    <source>
        <dbReference type="ARBA" id="ARBA00004651"/>
    </source>
</evidence>
<dbReference type="GO" id="GO:0005886">
    <property type="term" value="C:plasma membrane"/>
    <property type="evidence" value="ECO:0007669"/>
    <property type="project" value="UniProtKB-SubCell"/>
</dbReference>
<dbReference type="CDD" id="cd01948">
    <property type="entry name" value="EAL"/>
    <property type="match status" value="1"/>
</dbReference>
<organism evidence="12 13">
    <name type="scientific">Pseudenterobacter timonensis</name>
    <dbReference type="NCBI Taxonomy" id="1755099"/>
    <lineage>
        <taxon>Bacteria</taxon>
        <taxon>Pseudomonadati</taxon>
        <taxon>Pseudomonadota</taxon>
        <taxon>Gammaproteobacteria</taxon>
        <taxon>Enterobacterales</taxon>
        <taxon>Enterobacteriaceae</taxon>
        <taxon>Pseudenterobacter</taxon>
    </lineage>
</organism>